<protein>
    <submittedName>
        <fullName evidence="1">Uncharacterized protein</fullName>
    </submittedName>
</protein>
<proteinExistence type="predicted"/>
<evidence type="ECO:0000313" key="1">
    <source>
        <dbReference type="EMBL" id="GFN98077.1"/>
    </source>
</evidence>
<comment type="caution">
    <text evidence="1">The sequence shown here is derived from an EMBL/GenBank/DDBJ whole genome shotgun (WGS) entry which is preliminary data.</text>
</comment>
<gene>
    <name evidence="1" type="ORF">PoB_002458300</name>
</gene>
<reference evidence="1 2" key="1">
    <citation type="journal article" date="2021" name="Elife">
        <title>Chloroplast acquisition without the gene transfer in kleptoplastic sea slugs, Plakobranchus ocellatus.</title>
        <authorList>
            <person name="Maeda T."/>
            <person name="Takahashi S."/>
            <person name="Yoshida T."/>
            <person name="Shimamura S."/>
            <person name="Takaki Y."/>
            <person name="Nagai Y."/>
            <person name="Toyoda A."/>
            <person name="Suzuki Y."/>
            <person name="Arimoto A."/>
            <person name="Ishii H."/>
            <person name="Satoh N."/>
            <person name="Nishiyama T."/>
            <person name="Hasebe M."/>
            <person name="Maruyama T."/>
            <person name="Minagawa J."/>
            <person name="Obokata J."/>
            <person name="Shigenobu S."/>
        </authorList>
    </citation>
    <scope>NUCLEOTIDE SEQUENCE [LARGE SCALE GENOMIC DNA]</scope>
</reference>
<name>A0AAV3ZUH6_9GAST</name>
<evidence type="ECO:0000313" key="2">
    <source>
        <dbReference type="Proteomes" id="UP000735302"/>
    </source>
</evidence>
<accession>A0AAV3ZUH6</accession>
<organism evidence="1 2">
    <name type="scientific">Plakobranchus ocellatus</name>
    <dbReference type="NCBI Taxonomy" id="259542"/>
    <lineage>
        <taxon>Eukaryota</taxon>
        <taxon>Metazoa</taxon>
        <taxon>Spiralia</taxon>
        <taxon>Lophotrochozoa</taxon>
        <taxon>Mollusca</taxon>
        <taxon>Gastropoda</taxon>
        <taxon>Heterobranchia</taxon>
        <taxon>Euthyneura</taxon>
        <taxon>Panpulmonata</taxon>
        <taxon>Sacoglossa</taxon>
        <taxon>Placobranchoidea</taxon>
        <taxon>Plakobranchidae</taxon>
        <taxon>Plakobranchus</taxon>
    </lineage>
</organism>
<keyword evidence="2" id="KW-1185">Reference proteome</keyword>
<dbReference type="Proteomes" id="UP000735302">
    <property type="component" value="Unassembled WGS sequence"/>
</dbReference>
<dbReference type="EMBL" id="BLXT01002832">
    <property type="protein sequence ID" value="GFN98077.1"/>
    <property type="molecule type" value="Genomic_DNA"/>
</dbReference>
<dbReference type="AlphaFoldDB" id="A0AAV3ZUH6"/>
<sequence length="90" mass="10322">MIAKWVTSCLISDCKRTYYFLPKIAKHNRYDYIRTVATCHKIKCYDGKWKFIASGCRPPTGKECIAPGFTHGDKKCVHGGPEIVKWVNIK</sequence>